<dbReference type="GO" id="GO:0005507">
    <property type="term" value="F:copper ion binding"/>
    <property type="evidence" value="ECO:0007669"/>
    <property type="project" value="InterPro"/>
</dbReference>
<feature type="domain" description="Plastocyanin-like" evidence="5">
    <location>
        <begin position="398"/>
        <end position="512"/>
    </location>
</feature>
<evidence type="ECO:0000313" key="7">
    <source>
        <dbReference type="EMBL" id="SPD86429.1"/>
    </source>
</evidence>
<dbReference type="PANTHER" id="PTHR11709:SF394">
    <property type="entry name" value="FI03373P-RELATED"/>
    <property type="match status" value="1"/>
</dbReference>
<dbReference type="InterPro" id="IPR008972">
    <property type="entry name" value="Cupredoxin"/>
</dbReference>
<dbReference type="Pfam" id="PF07731">
    <property type="entry name" value="Cu-oxidase_2"/>
    <property type="match status" value="1"/>
</dbReference>
<protein>
    <submittedName>
        <fullName evidence="7">Multicopper oxidase MmcO</fullName>
        <ecNumber evidence="7">1.16.3.1</ecNumber>
    </submittedName>
</protein>
<dbReference type="InterPro" id="IPR006311">
    <property type="entry name" value="TAT_signal"/>
</dbReference>
<dbReference type="InterPro" id="IPR011707">
    <property type="entry name" value="Cu-oxidase-like_N"/>
</dbReference>
<dbReference type="Proteomes" id="UP000238164">
    <property type="component" value="Chromosome 1"/>
</dbReference>
<dbReference type="Gene3D" id="2.60.40.420">
    <property type="entry name" value="Cupredoxins - blue copper proteins"/>
    <property type="match status" value="3"/>
</dbReference>
<feature type="domain" description="Plastocyanin-like" evidence="6">
    <location>
        <begin position="93"/>
        <end position="189"/>
    </location>
</feature>
<accession>A0A2N9JFX6</accession>
<dbReference type="EMBL" id="LT985188">
    <property type="protein sequence ID" value="SPD86429.1"/>
    <property type="molecule type" value="Genomic_DNA"/>
</dbReference>
<dbReference type="CDD" id="cd13896">
    <property type="entry name" value="CuRO_3_CopA"/>
    <property type="match status" value="1"/>
</dbReference>
<proteinExistence type="predicted"/>
<evidence type="ECO:0000256" key="1">
    <source>
        <dbReference type="ARBA" id="ARBA00022723"/>
    </source>
</evidence>
<evidence type="ECO:0000259" key="6">
    <source>
        <dbReference type="Pfam" id="PF07732"/>
    </source>
</evidence>
<dbReference type="RefSeq" id="WP_231935875.1">
    <property type="nucleotide sequence ID" value="NZ_BAAAGO010000013.1"/>
</dbReference>
<organism evidence="7 8">
    <name type="scientific">Micropruina glycogenica</name>
    <dbReference type="NCBI Taxonomy" id="75385"/>
    <lineage>
        <taxon>Bacteria</taxon>
        <taxon>Bacillati</taxon>
        <taxon>Actinomycetota</taxon>
        <taxon>Actinomycetes</taxon>
        <taxon>Propionibacteriales</taxon>
        <taxon>Nocardioidaceae</taxon>
        <taxon>Micropruina</taxon>
    </lineage>
</organism>
<keyword evidence="1" id="KW-0479">Metal-binding</keyword>
<name>A0A2N9JFX6_9ACTN</name>
<evidence type="ECO:0000259" key="5">
    <source>
        <dbReference type="Pfam" id="PF07731"/>
    </source>
</evidence>
<dbReference type="InterPro" id="IPR002355">
    <property type="entry name" value="Cu_oxidase_Cu_BS"/>
</dbReference>
<dbReference type="InterPro" id="IPR011706">
    <property type="entry name" value="Cu-oxidase_C"/>
</dbReference>
<dbReference type="InterPro" id="IPR001117">
    <property type="entry name" value="Cu-oxidase_2nd"/>
</dbReference>
<gene>
    <name evidence="7" type="primary">mmcO</name>
    <name evidence="7" type="ORF">MPLG2_1393</name>
</gene>
<evidence type="ECO:0000256" key="2">
    <source>
        <dbReference type="ARBA" id="ARBA00023002"/>
    </source>
</evidence>
<dbReference type="GO" id="GO:0004322">
    <property type="term" value="F:ferroxidase activity"/>
    <property type="evidence" value="ECO:0007669"/>
    <property type="project" value="UniProtKB-EC"/>
</dbReference>
<dbReference type="KEGG" id="mgg:MPLG2_1393"/>
<feature type="domain" description="Plastocyanin-like" evidence="4">
    <location>
        <begin position="260"/>
        <end position="349"/>
    </location>
</feature>
<dbReference type="SUPFAM" id="SSF49503">
    <property type="entry name" value="Cupredoxins"/>
    <property type="match status" value="3"/>
</dbReference>
<evidence type="ECO:0000313" key="8">
    <source>
        <dbReference type="Proteomes" id="UP000238164"/>
    </source>
</evidence>
<dbReference type="Pfam" id="PF00394">
    <property type="entry name" value="Cu-oxidase"/>
    <property type="match status" value="1"/>
</dbReference>
<reference evidence="7 8" key="1">
    <citation type="submission" date="2018-02" db="EMBL/GenBank/DDBJ databases">
        <authorList>
            <person name="Cohen D.B."/>
            <person name="Kent A.D."/>
        </authorList>
    </citation>
    <scope>NUCLEOTIDE SEQUENCE [LARGE SCALE GENOMIC DNA]</scope>
    <source>
        <strain evidence="7">1</strain>
    </source>
</reference>
<dbReference type="AlphaFoldDB" id="A0A2N9JFX6"/>
<dbReference type="EC" id="1.16.3.1" evidence="7"/>
<dbReference type="PANTHER" id="PTHR11709">
    <property type="entry name" value="MULTI-COPPER OXIDASE"/>
    <property type="match status" value="1"/>
</dbReference>
<dbReference type="CDD" id="cd13870">
    <property type="entry name" value="CuRO_2_CopA_like_1"/>
    <property type="match status" value="1"/>
</dbReference>
<dbReference type="InterPro" id="IPR034279">
    <property type="entry name" value="CuRO_3_CopA"/>
</dbReference>
<dbReference type="Pfam" id="PF07732">
    <property type="entry name" value="Cu-oxidase_3"/>
    <property type="match status" value="1"/>
</dbReference>
<dbReference type="CDD" id="cd13861">
    <property type="entry name" value="CuRO_1_CumA_like"/>
    <property type="match status" value="1"/>
</dbReference>
<dbReference type="PROSITE" id="PS51318">
    <property type="entry name" value="TAT"/>
    <property type="match status" value="1"/>
</dbReference>
<keyword evidence="8" id="KW-1185">Reference proteome</keyword>
<keyword evidence="2 7" id="KW-0560">Oxidoreductase</keyword>
<keyword evidence="3" id="KW-0186">Copper</keyword>
<evidence type="ECO:0000259" key="4">
    <source>
        <dbReference type="Pfam" id="PF00394"/>
    </source>
</evidence>
<sequence>MSPASRLPIRHDAGLGMERLWSRRAFLGLGLGVGAAATLALAGCTSSAAWVNPDSAAVRDRERQRGGTGKTTAVTLTAASASLDLAGTTAQTFAYGAVPAPIIRLSAGDTLKATIRNQLPVETSVHWHGLALRNDMDGVPPLTQQPIAAGSSFDYEFIAPDPGTYWFHPHVGAQLDSGLYGALIVEDPNEPLAYDDEWVIVLDDWLDGVTATPDEVLAELSRGMGDMGGMDDMFMRMGNTLMGATSDLLGGDAGDVYYPHYLINGKPAADPAQFTGTPGSRVRIRLINAGGDTAFRFAVGGHRLTVTHTDGFPVEPVEVDSVLLGMGERYDLLVTLGDGAFPLVALAEGKRERAVAVVRTGVGNTPPQDAVLSELDTARVATAAILTAATDVALDTKTPDREVTLTLTGSMADYDWGINNKRFDPTQPLRDAHAVRAGERVRLRMVNETEMWHPFHLHGHTYQHSDGGPRKDTSIILPKQTLTVDFDADNPGQWAAHCHNIYHAETGMMTVIGYQT</sequence>
<dbReference type="PROSITE" id="PS00080">
    <property type="entry name" value="MULTICOPPER_OXIDASE2"/>
    <property type="match status" value="1"/>
</dbReference>
<evidence type="ECO:0000256" key="3">
    <source>
        <dbReference type="ARBA" id="ARBA00023008"/>
    </source>
</evidence>
<dbReference type="InterPro" id="IPR045087">
    <property type="entry name" value="Cu-oxidase_fam"/>
</dbReference>